<feature type="transmembrane region" description="Helical" evidence="1">
    <location>
        <begin position="676"/>
        <end position="699"/>
    </location>
</feature>
<dbReference type="SUPFAM" id="SSF56112">
    <property type="entry name" value="Protein kinase-like (PK-like)"/>
    <property type="match status" value="1"/>
</dbReference>
<dbReference type="GO" id="GO:0005524">
    <property type="term" value="F:ATP binding"/>
    <property type="evidence" value="ECO:0007669"/>
    <property type="project" value="InterPro"/>
</dbReference>
<dbReference type="InterPro" id="IPR000719">
    <property type="entry name" value="Prot_kinase_dom"/>
</dbReference>
<evidence type="ECO:0000259" key="2">
    <source>
        <dbReference type="PROSITE" id="PS50011"/>
    </source>
</evidence>
<accession>A0A5C6AI68</accession>
<dbReference type="PROSITE" id="PS50011">
    <property type="entry name" value="PROTEIN_KINASE_DOM"/>
    <property type="match status" value="1"/>
</dbReference>
<feature type="domain" description="Protein kinase" evidence="2">
    <location>
        <begin position="26"/>
        <end position="313"/>
    </location>
</feature>
<keyword evidence="4" id="KW-1185">Reference proteome</keyword>
<evidence type="ECO:0000313" key="3">
    <source>
        <dbReference type="EMBL" id="TWT99694.1"/>
    </source>
</evidence>
<proteinExistence type="predicted"/>
<dbReference type="AlphaFoldDB" id="A0A5C6AI68"/>
<keyword evidence="3" id="KW-0418">Kinase</keyword>
<keyword evidence="3" id="KW-0808">Transferase</keyword>
<reference evidence="3 4" key="1">
    <citation type="submission" date="2019-02" db="EMBL/GenBank/DDBJ databases">
        <title>Deep-cultivation of Planctomycetes and their phenomic and genomic characterization uncovers novel biology.</title>
        <authorList>
            <person name="Wiegand S."/>
            <person name="Jogler M."/>
            <person name="Boedeker C."/>
            <person name="Pinto D."/>
            <person name="Vollmers J."/>
            <person name="Rivas-Marin E."/>
            <person name="Kohn T."/>
            <person name="Peeters S.H."/>
            <person name="Heuer A."/>
            <person name="Rast P."/>
            <person name="Oberbeckmann S."/>
            <person name="Bunk B."/>
            <person name="Jeske O."/>
            <person name="Meyerdierks A."/>
            <person name="Storesund J.E."/>
            <person name="Kallscheuer N."/>
            <person name="Luecker S."/>
            <person name="Lage O.M."/>
            <person name="Pohl T."/>
            <person name="Merkel B.J."/>
            <person name="Hornburger P."/>
            <person name="Mueller R.-W."/>
            <person name="Bruemmer F."/>
            <person name="Labrenz M."/>
            <person name="Spormann A.M."/>
            <person name="Op Den Camp H."/>
            <person name="Overmann J."/>
            <person name="Amann R."/>
            <person name="Jetten M.S.M."/>
            <person name="Mascher T."/>
            <person name="Medema M.H."/>
            <person name="Devos D.P."/>
            <person name="Kaster A.-K."/>
            <person name="Ovreas L."/>
            <person name="Rohde M."/>
            <person name="Galperin M.Y."/>
            <person name="Jogler C."/>
        </authorList>
    </citation>
    <scope>NUCLEOTIDE SEQUENCE [LARGE SCALE GENOMIC DNA]</scope>
    <source>
        <strain evidence="3 4">Pla108</strain>
    </source>
</reference>
<organism evidence="3 4">
    <name type="scientific">Botrimarina colliarenosi</name>
    <dbReference type="NCBI Taxonomy" id="2528001"/>
    <lineage>
        <taxon>Bacteria</taxon>
        <taxon>Pseudomonadati</taxon>
        <taxon>Planctomycetota</taxon>
        <taxon>Planctomycetia</taxon>
        <taxon>Pirellulales</taxon>
        <taxon>Lacipirellulaceae</taxon>
        <taxon>Botrimarina</taxon>
    </lineage>
</organism>
<dbReference type="Gene3D" id="1.10.510.10">
    <property type="entry name" value="Transferase(Phosphotransferase) domain 1"/>
    <property type="match status" value="1"/>
</dbReference>
<evidence type="ECO:0000313" key="4">
    <source>
        <dbReference type="Proteomes" id="UP000317421"/>
    </source>
</evidence>
<dbReference type="Proteomes" id="UP000317421">
    <property type="component" value="Unassembled WGS sequence"/>
</dbReference>
<dbReference type="InterPro" id="IPR011009">
    <property type="entry name" value="Kinase-like_dom_sf"/>
</dbReference>
<sequence>MTRPSSSLLRQPLDKPLLYDSSDRVVPLGDAIGAGGEGTVFEINGHPKLLAKVYHKASLNDQHDHKLRTLVSLGAEDLLGIAAWPRALLFDPRTKAVRGLMMDRVADAHPLHELYGTTSRSRTFPQAQWGHLVLAARNLAAAFGTLHERGVLVGDVNQGNLLVDGKMCVRMIDCDSFQVTHRKHVFRCPVGTPHFTPPELQSMKLADVDRTAEHDAFGLAILIFHLLFVGRHPFAGRYQGPGDMTIEKAIAERRFAFSHNRSDTQVDPPPASLRLDDLPHGIGELFERAFRADIDNPVRPKPEEWIGELETLIKQRRVCPIEEAHVYSSASLDCPWCRIENAGGPSFFLNIGAVDGTSESRLAALDAQLEKIEAIQFPELPTLTLKLPRLPMAMQSAKAPQRGTADWLAAGWIGSAALCLGGAFCGPVLAAGAVGSLATAGMLAFGKAGKQRRQTLVEADAALNERLRKLAAGSSKISADHGKRLEEYDAYAASVSTGIQRYKADTEDMETILRQLRIEQKEDFLRGYSIRDYRRRIPGLTPQMVAMLDSYSIDSAYHVQKILLTGVPGLTPAVMLELQAWRTRVEEKFEYKAEEGITERELNADKQEATRRFKIALARKILQGAKRMRSMAFAAQGQLDQAIAVYKRHVEQWRGLAHQRQQTQAARAPWERKLNLNLATVIGAGVGAPLVGALLWLIVR</sequence>
<gene>
    <name evidence="3" type="ORF">Pla108_06370</name>
</gene>
<protein>
    <submittedName>
        <fullName evidence="3">Protein kinase domain protein</fullName>
    </submittedName>
</protein>
<comment type="caution">
    <text evidence="3">The sequence shown here is derived from an EMBL/GenBank/DDBJ whole genome shotgun (WGS) entry which is preliminary data.</text>
</comment>
<keyword evidence="1" id="KW-1133">Transmembrane helix</keyword>
<dbReference type="EMBL" id="SJPR01000001">
    <property type="protein sequence ID" value="TWT99694.1"/>
    <property type="molecule type" value="Genomic_DNA"/>
</dbReference>
<dbReference type="RefSeq" id="WP_146442862.1">
    <property type="nucleotide sequence ID" value="NZ_SJPR01000001.1"/>
</dbReference>
<name>A0A5C6AI68_9BACT</name>
<keyword evidence="1" id="KW-0472">Membrane</keyword>
<dbReference type="GO" id="GO:0004672">
    <property type="term" value="F:protein kinase activity"/>
    <property type="evidence" value="ECO:0007669"/>
    <property type="project" value="InterPro"/>
</dbReference>
<keyword evidence="1" id="KW-0812">Transmembrane</keyword>
<dbReference type="Pfam" id="PF00069">
    <property type="entry name" value="Pkinase"/>
    <property type="match status" value="1"/>
</dbReference>
<evidence type="ECO:0000256" key="1">
    <source>
        <dbReference type="SAM" id="Phobius"/>
    </source>
</evidence>
<dbReference type="OrthoDB" id="9805504at2"/>